<comment type="caution">
    <text evidence="1">The sequence shown here is derived from an EMBL/GenBank/DDBJ whole genome shotgun (WGS) entry which is preliminary data.</text>
</comment>
<organism evidence="1">
    <name type="scientific">mine drainage metagenome</name>
    <dbReference type="NCBI Taxonomy" id="410659"/>
    <lineage>
        <taxon>unclassified sequences</taxon>
        <taxon>metagenomes</taxon>
        <taxon>ecological metagenomes</taxon>
    </lineage>
</organism>
<dbReference type="Pfam" id="PF13711">
    <property type="entry name" value="DUF4160"/>
    <property type="match status" value="1"/>
</dbReference>
<proteinExistence type="predicted"/>
<name>T0YGM7_9ZZZZ</name>
<evidence type="ECO:0000313" key="1">
    <source>
        <dbReference type="EMBL" id="EQD34586.1"/>
    </source>
</evidence>
<dbReference type="InterPro" id="IPR025427">
    <property type="entry name" value="DUF4160"/>
</dbReference>
<gene>
    <name evidence="1" type="ORF">B2A_12742</name>
</gene>
<dbReference type="EMBL" id="AUZZ01009188">
    <property type="protein sequence ID" value="EQD34586.1"/>
    <property type="molecule type" value="Genomic_DNA"/>
</dbReference>
<dbReference type="AlphaFoldDB" id="T0YGM7"/>
<sequence>MPTLRELLGILIRMSWDDHPPPHFHALYGEHEAQYNIASLDIINGSLPRRAHALVCSRLIAQRGTDEELG</sequence>
<accession>T0YGM7</accession>
<reference evidence="1" key="2">
    <citation type="journal article" date="2014" name="ISME J.">
        <title>Microbial stratification in low pH oxic and suboxic macroscopic growths along an acid mine drainage.</title>
        <authorList>
            <person name="Mendez-Garcia C."/>
            <person name="Mesa V."/>
            <person name="Sprenger R.R."/>
            <person name="Richter M."/>
            <person name="Diez M.S."/>
            <person name="Solano J."/>
            <person name="Bargiela R."/>
            <person name="Golyshina O.V."/>
            <person name="Manteca A."/>
            <person name="Ramos J.L."/>
            <person name="Gallego J.R."/>
            <person name="Llorente I."/>
            <person name="Martins Dos Santos V.A."/>
            <person name="Jensen O.N."/>
            <person name="Pelaez A.I."/>
            <person name="Sanchez J."/>
            <person name="Ferrer M."/>
        </authorList>
    </citation>
    <scope>NUCLEOTIDE SEQUENCE</scope>
</reference>
<protein>
    <recommendedName>
        <fullName evidence="2">DUF4160 domain-containing protein</fullName>
    </recommendedName>
</protein>
<reference evidence="1" key="1">
    <citation type="submission" date="2013-08" db="EMBL/GenBank/DDBJ databases">
        <authorList>
            <person name="Mendez C."/>
            <person name="Richter M."/>
            <person name="Ferrer M."/>
            <person name="Sanchez J."/>
        </authorList>
    </citation>
    <scope>NUCLEOTIDE SEQUENCE</scope>
</reference>
<evidence type="ECO:0008006" key="2">
    <source>
        <dbReference type="Google" id="ProtNLM"/>
    </source>
</evidence>